<reference evidence="1 2" key="1">
    <citation type="submission" date="2024-11" db="EMBL/GenBank/DDBJ databases">
        <authorList>
            <person name="Heng Y.C."/>
            <person name="Lim A.C.H."/>
            <person name="Lee J.K.Y."/>
            <person name="Kittelmann S."/>
        </authorList>
    </citation>
    <scope>NUCLEOTIDE SEQUENCE [LARGE SCALE GENOMIC DNA]</scope>
    <source>
        <strain evidence="1 2">WILCCON 0202</strain>
    </source>
</reference>
<keyword evidence="2" id="KW-1185">Reference proteome</keyword>
<proteinExistence type="predicted"/>
<evidence type="ECO:0000313" key="2">
    <source>
        <dbReference type="Proteomes" id="UP001623661"/>
    </source>
</evidence>
<sequence length="293" mass="33839">MKKILIPVIALALFLLLPYYYMKAEQSNEEYKNNSEFKCKYLKIGKDAIILDYKYEDINGDNLKDNIILIGYRTDKINPSAFRDIKVIIQDSYSKKYYAISIGKLNSGHNGKVFLGDFNGDRINDILVAVGNGNCSYYSLFSFKNNKCKYLMDESVFFKGMTYNIDFINNFKVKVTNKNLNDFYLLDVNNKKNTYINLGIYLDDGRLLKKNKGSYKSINSLVPIDEDNNGIYELKCIQTIYGISNLDTLGYGKTIWKYNGRKMELKSYEFLEFASPGTKEKFQNVIPVGNFNK</sequence>
<organism evidence="1 2">
    <name type="scientific">Candidatus Clostridium radicumherbarum</name>
    <dbReference type="NCBI Taxonomy" id="3381662"/>
    <lineage>
        <taxon>Bacteria</taxon>
        <taxon>Bacillati</taxon>
        <taxon>Bacillota</taxon>
        <taxon>Clostridia</taxon>
        <taxon>Eubacteriales</taxon>
        <taxon>Clostridiaceae</taxon>
        <taxon>Clostridium</taxon>
    </lineage>
</organism>
<evidence type="ECO:0000313" key="1">
    <source>
        <dbReference type="EMBL" id="MFL0269569.1"/>
    </source>
</evidence>
<gene>
    <name evidence="1" type="ORF">ACJDUH_15940</name>
</gene>
<dbReference type="InterPro" id="IPR028994">
    <property type="entry name" value="Integrin_alpha_N"/>
</dbReference>
<dbReference type="Proteomes" id="UP001623661">
    <property type="component" value="Unassembled WGS sequence"/>
</dbReference>
<name>A0ABW8TW82_9CLOT</name>
<evidence type="ECO:0008006" key="3">
    <source>
        <dbReference type="Google" id="ProtNLM"/>
    </source>
</evidence>
<accession>A0ABW8TW82</accession>
<dbReference type="SUPFAM" id="SSF69318">
    <property type="entry name" value="Integrin alpha N-terminal domain"/>
    <property type="match status" value="1"/>
</dbReference>
<protein>
    <recommendedName>
        <fullName evidence="3">VCBS repeat-containing protein</fullName>
    </recommendedName>
</protein>
<dbReference type="RefSeq" id="WP_406766185.1">
    <property type="nucleotide sequence ID" value="NZ_JBJHZY010000003.1"/>
</dbReference>
<dbReference type="EMBL" id="JBJHZY010000003">
    <property type="protein sequence ID" value="MFL0269569.1"/>
    <property type="molecule type" value="Genomic_DNA"/>
</dbReference>
<comment type="caution">
    <text evidence="1">The sequence shown here is derived from an EMBL/GenBank/DDBJ whole genome shotgun (WGS) entry which is preliminary data.</text>
</comment>